<evidence type="ECO:0000313" key="2">
    <source>
        <dbReference type="EMBL" id="KAG0451847.1"/>
    </source>
</evidence>
<comment type="caution">
    <text evidence="2">The sequence shown here is derived from an EMBL/GenBank/DDBJ whole genome shotgun (WGS) entry which is preliminary data.</text>
</comment>
<evidence type="ECO:0000313" key="3">
    <source>
        <dbReference type="Proteomes" id="UP000639772"/>
    </source>
</evidence>
<dbReference type="AlphaFoldDB" id="A0A835PHQ7"/>
<dbReference type="EMBL" id="JADCNM010000045">
    <property type="protein sequence ID" value="KAG0451847.1"/>
    <property type="molecule type" value="Genomic_DNA"/>
</dbReference>
<keyword evidence="1" id="KW-0472">Membrane</keyword>
<feature type="transmembrane region" description="Helical" evidence="1">
    <location>
        <begin position="36"/>
        <end position="60"/>
    </location>
</feature>
<evidence type="ECO:0000256" key="1">
    <source>
        <dbReference type="SAM" id="Phobius"/>
    </source>
</evidence>
<proteinExistence type="predicted"/>
<protein>
    <submittedName>
        <fullName evidence="2">Uncharacterized protein</fullName>
    </submittedName>
</protein>
<accession>A0A835PHQ7</accession>
<sequence length="99" mass="11913">MEDHASRCASKVKKTKEVLAIKEQQMGTLEREAKELPMIVFSCCSFFSRFILVELTVCICRTLRKRRKQQSHEVGKKRDYFLRNYITVQRIHELWSLWF</sequence>
<reference evidence="2 3" key="1">
    <citation type="journal article" date="2020" name="Nat. Food">
        <title>A phased Vanilla planifolia genome enables genetic improvement of flavour and production.</title>
        <authorList>
            <person name="Hasing T."/>
            <person name="Tang H."/>
            <person name="Brym M."/>
            <person name="Khazi F."/>
            <person name="Huang T."/>
            <person name="Chambers A.H."/>
        </authorList>
    </citation>
    <scope>NUCLEOTIDE SEQUENCE [LARGE SCALE GENOMIC DNA]</scope>
    <source>
        <tissue evidence="2">Leaf</tissue>
    </source>
</reference>
<organism evidence="2 3">
    <name type="scientific">Vanilla planifolia</name>
    <name type="common">Vanilla</name>
    <dbReference type="NCBI Taxonomy" id="51239"/>
    <lineage>
        <taxon>Eukaryota</taxon>
        <taxon>Viridiplantae</taxon>
        <taxon>Streptophyta</taxon>
        <taxon>Embryophyta</taxon>
        <taxon>Tracheophyta</taxon>
        <taxon>Spermatophyta</taxon>
        <taxon>Magnoliopsida</taxon>
        <taxon>Liliopsida</taxon>
        <taxon>Asparagales</taxon>
        <taxon>Orchidaceae</taxon>
        <taxon>Vanilloideae</taxon>
        <taxon>Vanilleae</taxon>
        <taxon>Vanilla</taxon>
    </lineage>
</organism>
<keyword evidence="1" id="KW-0812">Transmembrane</keyword>
<gene>
    <name evidence="2" type="ORF">HPP92_025999</name>
</gene>
<name>A0A835PHQ7_VANPL</name>
<dbReference type="Proteomes" id="UP000639772">
    <property type="component" value="Unassembled WGS sequence"/>
</dbReference>
<keyword evidence="1" id="KW-1133">Transmembrane helix</keyword>